<feature type="repeat" description="WD" evidence="3">
    <location>
        <begin position="255"/>
        <end position="296"/>
    </location>
</feature>
<protein>
    <submittedName>
        <fullName evidence="5">WD repeat-containing protein</fullName>
    </submittedName>
</protein>
<feature type="repeat" description="WD" evidence="3">
    <location>
        <begin position="339"/>
        <end position="380"/>
    </location>
</feature>
<dbReference type="CDD" id="cd00200">
    <property type="entry name" value="WD40"/>
    <property type="match status" value="1"/>
</dbReference>
<dbReference type="PRINTS" id="PR00320">
    <property type="entry name" value="GPROTEINBRPT"/>
</dbReference>
<dbReference type="Gene3D" id="2.130.10.10">
    <property type="entry name" value="YVTN repeat-like/Quinoprotein amine dehydrogenase"/>
    <property type="match status" value="2"/>
</dbReference>
<dbReference type="PANTHER" id="PTHR19846:SF0">
    <property type="entry name" value="PRE-MRNA PROCESSING FACTOR 4"/>
    <property type="match status" value="1"/>
</dbReference>
<dbReference type="InterPro" id="IPR036322">
    <property type="entry name" value="WD40_repeat_dom_sf"/>
</dbReference>
<sequence>MAQETVGYDELREDRDYESGGVQVGEFLQQLENKRTANLRLIPTDDDEVKAMLRSLGEPIIYFGEDKADRRERLTELVVSRNIDLTNQDVEMGEDDEDGDDDLAEDEEFYTPGSEELMNARKFITEYSSIQAKERIHKQQQDSTISMAKQLTIRRALNEQIKKFELGGSQLVSTRPVSQVAINKRNHDQILSGSWSGNVKLLNKNLEVLKEFEYDEGKISGLDWSPTTDNLFLSSGDQLSLWDIESLESTPISAFKGHEGRIVRSKFHPSGKFIASASFDQTWRLWDIETQQQLLLQEGHSKEVYTLGFQKDGSLLASAGLDAIGHVWDLRLGKSIMILDGHIKPIYGLDWRDNGYQIATGGAEGSIKIWDLRMSKDIFTIPAHNKIISDLKFNGNILSSSSYDGTVKLYNCDNWIELHRLEGHSDKVMSVDLADDFIISSGWDRSVKIWLQE</sequence>
<name>K0KKF8_WICCF</name>
<dbReference type="SUPFAM" id="SSF158230">
    <property type="entry name" value="PRP4-like"/>
    <property type="match status" value="1"/>
</dbReference>
<dbReference type="FunCoup" id="K0KKF8">
    <property type="interactions" value="441"/>
</dbReference>
<dbReference type="InterPro" id="IPR020472">
    <property type="entry name" value="WD40_PAC1"/>
</dbReference>
<dbReference type="HOGENOM" id="CLU_000288_57_20_1"/>
<reference evidence="5 6" key="1">
    <citation type="journal article" date="2012" name="Eukaryot. Cell">
        <title>Draft genome sequence of Wickerhamomyces ciferrii NRRL Y-1031 F-60-10.</title>
        <authorList>
            <person name="Schneider J."/>
            <person name="Andrea H."/>
            <person name="Blom J."/>
            <person name="Jaenicke S."/>
            <person name="Ruckert C."/>
            <person name="Schorsch C."/>
            <person name="Szczepanowski R."/>
            <person name="Farwick M."/>
            <person name="Goesmann A."/>
            <person name="Puhler A."/>
            <person name="Schaffer S."/>
            <person name="Tauch A."/>
            <person name="Kohler T."/>
            <person name="Brinkrolf K."/>
        </authorList>
    </citation>
    <scope>NUCLEOTIDE SEQUENCE [LARGE SCALE GENOMIC DNA]</scope>
    <source>
        <strain evidence="6">ATCC 14091 / BCRC 22168 / CBS 111 / JCM 3599 / NBRC 0793 / NRRL Y-1031 F-60-10</strain>
    </source>
</reference>
<evidence type="ECO:0000256" key="3">
    <source>
        <dbReference type="PROSITE-ProRule" id="PRU00221"/>
    </source>
</evidence>
<dbReference type="GO" id="GO:0017070">
    <property type="term" value="F:U6 snRNA binding"/>
    <property type="evidence" value="ECO:0007669"/>
    <property type="project" value="TreeGrafter"/>
</dbReference>
<feature type="domain" description="Pre-mRNA processing factor 4 (PRP4)-like" evidence="4">
    <location>
        <begin position="44"/>
        <end position="96"/>
    </location>
</feature>
<proteinExistence type="predicted"/>
<dbReference type="PROSITE" id="PS50294">
    <property type="entry name" value="WD_REPEATS_REGION"/>
    <property type="match status" value="4"/>
</dbReference>
<dbReference type="InParanoid" id="K0KKF8"/>
<dbReference type="EMBL" id="CAIF01000049">
    <property type="protein sequence ID" value="CCH42642.1"/>
    <property type="molecule type" value="Genomic_DNA"/>
</dbReference>
<dbReference type="InterPro" id="IPR036285">
    <property type="entry name" value="PRP4-like_sf"/>
</dbReference>
<dbReference type="InterPro" id="IPR001680">
    <property type="entry name" value="WD40_rpt"/>
</dbReference>
<feature type="repeat" description="WD" evidence="3">
    <location>
        <begin position="297"/>
        <end position="338"/>
    </location>
</feature>
<dbReference type="GO" id="GO:0000398">
    <property type="term" value="P:mRNA splicing, via spliceosome"/>
    <property type="evidence" value="ECO:0007669"/>
    <property type="project" value="TreeGrafter"/>
</dbReference>
<dbReference type="STRING" id="1206466.K0KKF8"/>
<feature type="repeat" description="WD" evidence="3">
    <location>
        <begin position="421"/>
        <end position="453"/>
    </location>
</feature>
<dbReference type="SMART" id="SM00500">
    <property type="entry name" value="SFM"/>
    <property type="match status" value="1"/>
</dbReference>
<dbReference type="Pfam" id="PF08799">
    <property type="entry name" value="PRP4"/>
    <property type="match status" value="1"/>
</dbReference>
<keyword evidence="6" id="KW-1185">Reference proteome</keyword>
<evidence type="ECO:0000256" key="2">
    <source>
        <dbReference type="ARBA" id="ARBA00022737"/>
    </source>
</evidence>
<dbReference type="GO" id="GO:0030621">
    <property type="term" value="F:U4 snRNA binding"/>
    <property type="evidence" value="ECO:0007669"/>
    <property type="project" value="TreeGrafter"/>
</dbReference>
<evidence type="ECO:0000259" key="4">
    <source>
        <dbReference type="SMART" id="SM00500"/>
    </source>
</evidence>
<dbReference type="PROSITE" id="PS50082">
    <property type="entry name" value="WD_REPEATS_2"/>
    <property type="match status" value="4"/>
</dbReference>
<comment type="caution">
    <text evidence="5">The sequence shown here is derived from an EMBL/GenBank/DDBJ whole genome shotgun (WGS) entry which is preliminary data.</text>
</comment>
<dbReference type="eggNOG" id="KOG0272">
    <property type="taxonomic scope" value="Eukaryota"/>
</dbReference>
<keyword evidence="1 3" id="KW-0853">WD repeat</keyword>
<evidence type="ECO:0000313" key="5">
    <source>
        <dbReference type="EMBL" id="CCH42642.1"/>
    </source>
</evidence>
<dbReference type="Pfam" id="PF00400">
    <property type="entry name" value="WD40"/>
    <property type="match status" value="5"/>
</dbReference>
<dbReference type="InterPro" id="IPR019775">
    <property type="entry name" value="WD40_repeat_CS"/>
</dbReference>
<dbReference type="SMART" id="SM00320">
    <property type="entry name" value="WD40"/>
    <property type="match status" value="7"/>
</dbReference>
<dbReference type="PROSITE" id="PS00678">
    <property type="entry name" value="WD_REPEATS_1"/>
    <property type="match status" value="1"/>
</dbReference>
<accession>K0KKF8</accession>
<dbReference type="InterPro" id="IPR015943">
    <property type="entry name" value="WD40/YVTN_repeat-like_dom_sf"/>
</dbReference>
<dbReference type="GO" id="GO:0046540">
    <property type="term" value="C:U4/U6 x U5 tri-snRNP complex"/>
    <property type="evidence" value="ECO:0007669"/>
    <property type="project" value="TreeGrafter"/>
</dbReference>
<gene>
    <name evidence="5" type="ORF">BN7_2186</name>
</gene>
<dbReference type="Proteomes" id="UP000009328">
    <property type="component" value="Unassembled WGS sequence"/>
</dbReference>
<dbReference type="Gene3D" id="4.10.280.110">
    <property type="entry name" value="Pre-mRNA processing factor 4 domain"/>
    <property type="match status" value="1"/>
</dbReference>
<evidence type="ECO:0000313" key="6">
    <source>
        <dbReference type="Proteomes" id="UP000009328"/>
    </source>
</evidence>
<organism evidence="5 6">
    <name type="scientific">Wickerhamomyces ciferrii (strain ATCC 14091 / BCRC 22168 / CBS 111 / JCM 3599 / NBRC 0793 / NRRL Y-1031 F-60-10)</name>
    <name type="common">Yeast</name>
    <name type="synonym">Pichia ciferrii</name>
    <dbReference type="NCBI Taxonomy" id="1206466"/>
    <lineage>
        <taxon>Eukaryota</taxon>
        <taxon>Fungi</taxon>
        <taxon>Dikarya</taxon>
        <taxon>Ascomycota</taxon>
        <taxon>Saccharomycotina</taxon>
        <taxon>Saccharomycetes</taxon>
        <taxon>Phaffomycetales</taxon>
        <taxon>Wickerhamomycetaceae</taxon>
        <taxon>Wickerhamomyces</taxon>
    </lineage>
</organism>
<evidence type="ECO:0000256" key="1">
    <source>
        <dbReference type="ARBA" id="ARBA00022574"/>
    </source>
</evidence>
<dbReference type="PANTHER" id="PTHR19846">
    <property type="entry name" value="WD40 REPEAT PROTEIN"/>
    <property type="match status" value="1"/>
</dbReference>
<dbReference type="SUPFAM" id="SSF50978">
    <property type="entry name" value="WD40 repeat-like"/>
    <property type="match status" value="1"/>
</dbReference>
<dbReference type="AlphaFoldDB" id="K0KKF8"/>
<dbReference type="InterPro" id="IPR014906">
    <property type="entry name" value="PRP4-like"/>
</dbReference>
<dbReference type="FunFam" id="2.130.10.10:FF:000411">
    <property type="entry name" value="U4/U6 small nuclear ribonucleoprotein Prp4"/>
    <property type="match status" value="1"/>
</dbReference>
<keyword evidence="2" id="KW-0677">Repeat</keyword>